<evidence type="ECO:0008006" key="3">
    <source>
        <dbReference type="Google" id="ProtNLM"/>
    </source>
</evidence>
<dbReference type="EMBL" id="JAVRFL010000013">
    <property type="protein sequence ID" value="MDT0529991.1"/>
    <property type="molecule type" value="Genomic_DNA"/>
</dbReference>
<comment type="caution">
    <text evidence="1">The sequence shown here is derived from an EMBL/GenBank/DDBJ whole genome shotgun (WGS) entry which is preliminary data.</text>
</comment>
<dbReference type="RefSeq" id="WP_311412045.1">
    <property type="nucleotide sequence ID" value="NZ_JAVRFL010000013.1"/>
</dbReference>
<proteinExistence type="predicted"/>
<name>A0ABU2WX97_9ACTN</name>
<evidence type="ECO:0000313" key="2">
    <source>
        <dbReference type="Proteomes" id="UP001180973"/>
    </source>
</evidence>
<reference evidence="1" key="1">
    <citation type="submission" date="2023-09" db="EMBL/GenBank/DDBJ databases">
        <title>30 novel species of actinomycetes from the DSMZ collection.</title>
        <authorList>
            <person name="Nouioui I."/>
        </authorList>
    </citation>
    <scope>NUCLEOTIDE SEQUENCE</scope>
    <source>
        <strain evidence="1">DSM 115977</strain>
    </source>
</reference>
<organism evidence="1 2">
    <name type="scientific">Micromonospora reichwaldensis</name>
    <dbReference type="NCBI Taxonomy" id="3075516"/>
    <lineage>
        <taxon>Bacteria</taxon>
        <taxon>Bacillati</taxon>
        <taxon>Actinomycetota</taxon>
        <taxon>Actinomycetes</taxon>
        <taxon>Micromonosporales</taxon>
        <taxon>Micromonosporaceae</taxon>
        <taxon>Micromonospora</taxon>
    </lineage>
</organism>
<sequence length="42" mass="4733">MGTLHHVEVWVPDLAAAVRSWDWLLGELSNSSLTTRIVQRST</sequence>
<protein>
    <recommendedName>
        <fullName evidence="3">VOC domain-containing protein</fullName>
    </recommendedName>
</protein>
<keyword evidence="2" id="KW-1185">Reference proteome</keyword>
<evidence type="ECO:0000313" key="1">
    <source>
        <dbReference type="EMBL" id="MDT0529991.1"/>
    </source>
</evidence>
<accession>A0ABU2WX97</accession>
<gene>
    <name evidence="1" type="ORF">RM555_13440</name>
</gene>
<dbReference type="Proteomes" id="UP001180973">
    <property type="component" value="Unassembled WGS sequence"/>
</dbReference>